<evidence type="ECO:0000313" key="3">
    <source>
        <dbReference type="EMBL" id="GID12535.1"/>
    </source>
</evidence>
<accession>A0A8J3J5L2</accession>
<sequence length="150" mass="16130">MNSTAAVSQLAGELSGRLGTLTHLLRREIDYAGVSPTLATVLAALDRDGPKRVSELAEIAQIAQPTMTTHLRKLTADGTVTRGADPSDQRVVTIELTPAGRELLGRLRTARQSALQRRLDTLDADDRAALAAAIPALDKLLDNWRKVDQA</sequence>
<reference evidence="3" key="1">
    <citation type="submission" date="2021-01" db="EMBL/GenBank/DDBJ databases">
        <title>Whole genome shotgun sequence of Actinocatenispora rupis NBRC 107355.</title>
        <authorList>
            <person name="Komaki H."/>
            <person name="Tamura T."/>
        </authorList>
    </citation>
    <scope>NUCLEOTIDE SEQUENCE</scope>
    <source>
        <strain evidence="3">NBRC 107355</strain>
    </source>
</reference>
<dbReference type="PROSITE" id="PS51118">
    <property type="entry name" value="HTH_HXLR"/>
    <property type="match status" value="1"/>
</dbReference>
<gene>
    <name evidence="3" type="ORF">Aru02nite_34240</name>
</gene>
<dbReference type="InterPro" id="IPR036388">
    <property type="entry name" value="WH-like_DNA-bd_sf"/>
</dbReference>
<dbReference type="Proteomes" id="UP000612808">
    <property type="component" value="Unassembled WGS sequence"/>
</dbReference>
<dbReference type="SMART" id="SM00347">
    <property type="entry name" value="HTH_MARR"/>
    <property type="match status" value="1"/>
</dbReference>
<dbReference type="InterPro" id="IPR052526">
    <property type="entry name" value="HTH-type_Bedaq_tolerance"/>
</dbReference>
<dbReference type="RefSeq" id="WP_203658554.1">
    <property type="nucleotide sequence ID" value="NZ_BAAAZM010000013.1"/>
</dbReference>
<protein>
    <recommendedName>
        <fullName evidence="5">DNA-binding transcriptional regulator, MarR family</fullName>
    </recommendedName>
</protein>
<dbReference type="PROSITE" id="PS50995">
    <property type="entry name" value="HTH_MARR_2"/>
    <property type="match status" value="1"/>
</dbReference>
<evidence type="ECO:0000259" key="2">
    <source>
        <dbReference type="PROSITE" id="PS51118"/>
    </source>
</evidence>
<dbReference type="AlphaFoldDB" id="A0A8J3J5L2"/>
<evidence type="ECO:0008006" key="5">
    <source>
        <dbReference type="Google" id="ProtNLM"/>
    </source>
</evidence>
<feature type="domain" description="HTH hxlR-type" evidence="2">
    <location>
        <begin position="21"/>
        <end position="122"/>
    </location>
</feature>
<dbReference type="GO" id="GO:0003700">
    <property type="term" value="F:DNA-binding transcription factor activity"/>
    <property type="evidence" value="ECO:0007669"/>
    <property type="project" value="InterPro"/>
</dbReference>
<dbReference type="InterPro" id="IPR000835">
    <property type="entry name" value="HTH_MarR-typ"/>
</dbReference>
<name>A0A8J3J5L2_9ACTN</name>
<feature type="domain" description="HTH marR-type" evidence="1">
    <location>
        <begin position="4"/>
        <end position="142"/>
    </location>
</feature>
<dbReference type="InterPro" id="IPR011991">
    <property type="entry name" value="ArsR-like_HTH"/>
</dbReference>
<dbReference type="Pfam" id="PF01047">
    <property type="entry name" value="MarR"/>
    <property type="match status" value="1"/>
</dbReference>
<keyword evidence="4" id="KW-1185">Reference proteome</keyword>
<dbReference type="InterPro" id="IPR036390">
    <property type="entry name" value="WH_DNA-bd_sf"/>
</dbReference>
<dbReference type="SUPFAM" id="SSF46785">
    <property type="entry name" value="Winged helix' DNA-binding domain"/>
    <property type="match status" value="1"/>
</dbReference>
<dbReference type="PANTHER" id="PTHR39515:SF2">
    <property type="entry name" value="HTH-TYPE TRANSCRIPTIONAL REGULATOR RV0880"/>
    <property type="match status" value="1"/>
</dbReference>
<dbReference type="Gene3D" id="1.10.10.10">
    <property type="entry name" value="Winged helix-like DNA-binding domain superfamily/Winged helix DNA-binding domain"/>
    <property type="match status" value="1"/>
</dbReference>
<evidence type="ECO:0000259" key="1">
    <source>
        <dbReference type="PROSITE" id="PS50995"/>
    </source>
</evidence>
<dbReference type="InterPro" id="IPR002577">
    <property type="entry name" value="HTH_HxlR"/>
</dbReference>
<dbReference type="PANTHER" id="PTHR39515">
    <property type="entry name" value="CONSERVED PROTEIN"/>
    <property type="match status" value="1"/>
</dbReference>
<evidence type="ECO:0000313" key="4">
    <source>
        <dbReference type="Proteomes" id="UP000612808"/>
    </source>
</evidence>
<proteinExistence type="predicted"/>
<dbReference type="CDD" id="cd00090">
    <property type="entry name" value="HTH_ARSR"/>
    <property type="match status" value="1"/>
</dbReference>
<comment type="caution">
    <text evidence="3">The sequence shown here is derived from an EMBL/GenBank/DDBJ whole genome shotgun (WGS) entry which is preliminary data.</text>
</comment>
<organism evidence="3 4">
    <name type="scientific">Actinocatenispora rupis</name>
    <dbReference type="NCBI Taxonomy" id="519421"/>
    <lineage>
        <taxon>Bacteria</taxon>
        <taxon>Bacillati</taxon>
        <taxon>Actinomycetota</taxon>
        <taxon>Actinomycetes</taxon>
        <taxon>Micromonosporales</taxon>
        <taxon>Micromonosporaceae</taxon>
        <taxon>Actinocatenispora</taxon>
    </lineage>
</organism>
<dbReference type="EMBL" id="BOMB01000019">
    <property type="protein sequence ID" value="GID12535.1"/>
    <property type="molecule type" value="Genomic_DNA"/>
</dbReference>